<keyword evidence="2" id="KW-0472">Membrane</keyword>
<evidence type="ECO:0000313" key="4">
    <source>
        <dbReference type="Proteomes" id="UP000274504"/>
    </source>
</evidence>
<accession>A0A158QE38</accession>
<dbReference type="WBParaSite" id="HDID_0000682801-mRNA-1">
    <property type="protein sequence ID" value="HDID_0000682801-mRNA-1"/>
    <property type="gene ID" value="HDID_0000682801"/>
</dbReference>
<name>A0A158QE38_HYMDI</name>
<reference evidence="3 4" key="2">
    <citation type="submission" date="2018-11" db="EMBL/GenBank/DDBJ databases">
        <authorList>
            <consortium name="Pathogen Informatics"/>
        </authorList>
    </citation>
    <scope>NUCLEOTIDE SEQUENCE [LARGE SCALE GENOMIC DNA]</scope>
</reference>
<feature type="transmembrane region" description="Helical" evidence="2">
    <location>
        <begin position="57"/>
        <end position="81"/>
    </location>
</feature>
<organism evidence="5">
    <name type="scientific">Hymenolepis diminuta</name>
    <name type="common">Rat tapeworm</name>
    <dbReference type="NCBI Taxonomy" id="6216"/>
    <lineage>
        <taxon>Eukaryota</taxon>
        <taxon>Metazoa</taxon>
        <taxon>Spiralia</taxon>
        <taxon>Lophotrochozoa</taxon>
        <taxon>Platyhelminthes</taxon>
        <taxon>Cestoda</taxon>
        <taxon>Eucestoda</taxon>
        <taxon>Cyclophyllidea</taxon>
        <taxon>Hymenolepididae</taxon>
        <taxon>Hymenolepis</taxon>
    </lineage>
</organism>
<reference evidence="5" key="1">
    <citation type="submission" date="2016-04" db="UniProtKB">
        <authorList>
            <consortium name="WormBaseParasite"/>
        </authorList>
    </citation>
    <scope>IDENTIFICATION</scope>
</reference>
<feature type="transmembrane region" description="Helical" evidence="2">
    <location>
        <begin position="30"/>
        <end position="50"/>
    </location>
</feature>
<feature type="transmembrane region" description="Helical" evidence="2">
    <location>
        <begin position="420"/>
        <end position="439"/>
    </location>
</feature>
<protein>
    <submittedName>
        <fullName evidence="5">DEP domain-containing protein</fullName>
    </submittedName>
</protein>
<keyword evidence="2" id="KW-0812">Transmembrane</keyword>
<feature type="transmembrane region" description="Helical" evidence="2">
    <location>
        <begin position="240"/>
        <end position="259"/>
    </location>
</feature>
<proteinExistence type="predicted"/>
<feature type="transmembrane region" description="Helical" evidence="2">
    <location>
        <begin position="183"/>
        <end position="203"/>
    </location>
</feature>
<feature type="transmembrane region" description="Helical" evidence="2">
    <location>
        <begin position="311"/>
        <end position="330"/>
    </location>
</feature>
<feature type="transmembrane region" description="Helical" evidence="2">
    <location>
        <begin position="271"/>
        <end position="291"/>
    </location>
</feature>
<dbReference type="EMBL" id="UYSG01010881">
    <property type="protein sequence ID" value="VDL59144.1"/>
    <property type="molecule type" value="Genomic_DNA"/>
</dbReference>
<feature type="transmembrane region" description="Helical" evidence="2">
    <location>
        <begin position="87"/>
        <end position="111"/>
    </location>
</feature>
<keyword evidence="2" id="KW-1133">Transmembrane helix</keyword>
<evidence type="ECO:0000313" key="5">
    <source>
        <dbReference type="WBParaSite" id="HDID_0000682801-mRNA-1"/>
    </source>
</evidence>
<feature type="transmembrane region" description="Helical" evidence="2">
    <location>
        <begin position="210"/>
        <end position="234"/>
    </location>
</feature>
<evidence type="ECO:0000256" key="1">
    <source>
        <dbReference type="SAM" id="MobiDB-lite"/>
    </source>
</evidence>
<feature type="region of interest" description="Disordered" evidence="1">
    <location>
        <begin position="527"/>
        <end position="553"/>
    </location>
</feature>
<dbReference type="OrthoDB" id="2133778at2759"/>
<evidence type="ECO:0000256" key="2">
    <source>
        <dbReference type="SAM" id="Phobius"/>
    </source>
</evidence>
<feature type="transmembrane region" description="Helical" evidence="2">
    <location>
        <begin position="342"/>
        <end position="363"/>
    </location>
</feature>
<dbReference type="AlphaFoldDB" id="A0A158QE38"/>
<sequence>MEKIYLILTYIIFPFQATLTIQLDLIQWPAIWATFTSRVLMSFVGILACLSISRARLLGLGAIIGLLMTDTNDIAVIYPTFRILYPLMAYHCCIIVALQVLILKPIAFLLLEMNTVRERRMILRTLNKTSSTHMTYRTLFKIIYQILLDPLVLAFAFGLIFNAVFHHNPPEYFTHFFNTFSETFVSCALFYLGLVCANSVTGVSARSKPLLSIILSIKALLMPILATKLYHIFAKNSENASAECFTLLYSLSPANANLLSLASRYAVTPNLVGDNISIGTFLFLPCLFIYQCVLDLLSTDASVYAHFLEKTAVFVSWVSLITGLWTRMVFMAGRKTRMMPHRFVICYLDCTLVTAGIVILGSFKDSWIFDLSARVTLTDYIKFSFYLSAYFCTRMWTAFICIGIFIQRKQGTIMPRRNRTVFYIFGLIVPIILTVSLKIRSQDVREVDVNPFYQNGRMQQEFTFTVLIICLLTAITSLIMLACTPIGAQSQPPQSSHLIRNFNLNQSETDSLTNNVDGFVEFDLEKEKLPTREPSQPPEEKSDAPQDPNNVDEFMDQTFNFGQGFFVFALYGSDVECMTKPIMKICSKMRERVTIWFLGIKRLKRQHGDIEAEGDGTPKVNLPARQTSNWRIAESFALRHLDICVAEITKPVVLKTRTVDRAFVFADFRDWLLNRNLCYNLEEVLSLLLSLELNDYIRGLSVNSVYALDPESCAESVFEFIYLD</sequence>
<feature type="transmembrane region" description="Helical" evidence="2">
    <location>
        <begin position="462"/>
        <end position="483"/>
    </location>
</feature>
<dbReference type="Proteomes" id="UP000274504">
    <property type="component" value="Unassembled WGS sequence"/>
</dbReference>
<feature type="transmembrane region" description="Helical" evidence="2">
    <location>
        <begin position="383"/>
        <end position="408"/>
    </location>
</feature>
<gene>
    <name evidence="3" type="ORF">HDID_LOCUS6826</name>
</gene>
<evidence type="ECO:0000313" key="3">
    <source>
        <dbReference type="EMBL" id="VDL59144.1"/>
    </source>
</evidence>
<feature type="transmembrane region" description="Helical" evidence="2">
    <location>
        <begin position="142"/>
        <end position="163"/>
    </location>
</feature>